<accession>A0A0G0RKK4</accession>
<name>A0A0G0RKK4_9BACT</name>
<comment type="caution">
    <text evidence="2">The sequence shown here is derived from an EMBL/GenBank/DDBJ whole genome shotgun (WGS) entry which is preliminary data.</text>
</comment>
<protein>
    <recommendedName>
        <fullName evidence="4">Ribbon-helix-helix protein CopG domain-containing protein</fullName>
    </recommendedName>
</protein>
<dbReference type="AlphaFoldDB" id="A0A0G0RKK4"/>
<proteinExistence type="predicted"/>
<sequence length="90" mass="10453">MLMKRTQIYLDMNTLIKARLLARNQGKTVSQIIRDALSEFISKKEKPKKYNSLEMIAKLSEEFPDPPGTPRDLSSNIDHYLYGTPKRKIK</sequence>
<organism evidence="2 3">
    <name type="scientific">Candidatus Woesebacteria bacterium GW2011_GWA1_39_21b</name>
    <dbReference type="NCBI Taxonomy" id="1618551"/>
    <lineage>
        <taxon>Bacteria</taxon>
        <taxon>Candidatus Woeseibacteriota</taxon>
    </lineage>
</organism>
<dbReference type="Proteomes" id="UP000034690">
    <property type="component" value="Unassembled WGS sequence"/>
</dbReference>
<dbReference type="EMBL" id="LBWQ01000005">
    <property type="protein sequence ID" value="KKR14152.1"/>
    <property type="molecule type" value="Genomic_DNA"/>
</dbReference>
<gene>
    <name evidence="2" type="ORF">UT40_C0005G0081</name>
</gene>
<evidence type="ECO:0008006" key="4">
    <source>
        <dbReference type="Google" id="ProtNLM"/>
    </source>
</evidence>
<evidence type="ECO:0000313" key="2">
    <source>
        <dbReference type="EMBL" id="KKR14152.1"/>
    </source>
</evidence>
<reference evidence="2 3" key="1">
    <citation type="journal article" date="2015" name="Nature">
        <title>rRNA introns, odd ribosomes, and small enigmatic genomes across a large radiation of phyla.</title>
        <authorList>
            <person name="Brown C.T."/>
            <person name="Hug L.A."/>
            <person name="Thomas B.C."/>
            <person name="Sharon I."/>
            <person name="Castelle C.J."/>
            <person name="Singh A."/>
            <person name="Wilkins M.J."/>
            <person name="Williams K.H."/>
            <person name="Banfield J.F."/>
        </authorList>
    </citation>
    <scope>NUCLEOTIDE SEQUENCE [LARGE SCALE GENOMIC DNA]</scope>
</reference>
<evidence type="ECO:0000313" key="3">
    <source>
        <dbReference type="Proteomes" id="UP000034690"/>
    </source>
</evidence>
<evidence type="ECO:0000256" key="1">
    <source>
        <dbReference type="SAM" id="MobiDB-lite"/>
    </source>
</evidence>
<feature type="region of interest" description="Disordered" evidence="1">
    <location>
        <begin position="61"/>
        <end position="90"/>
    </location>
</feature>